<keyword evidence="2" id="KW-1185">Reference proteome</keyword>
<protein>
    <submittedName>
        <fullName evidence="3">Uncharacterized protein</fullName>
    </submittedName>
</protein>
<evidence type="ECO:0000313" key="3">
    <source>
        <dbReference type="WBParaSite" id="HCON_00103760-00001"/>
    </source>
</evidence>
<proteinExistence type="predicted"/>
<organism evidence="2 3">
    <name type="scientific">Haemonchus contortus</name>
    <name type="common">Barber pole worm</name>
    <dbReference type="NCBI Taxonomy" id="6289"/>
    <lineage>
        <taxon>Eukaryota</taxon>
        <taxon>Metazoa</taxon>
        <taxon>Ecdysozoa</taxon>
        <taxon>Nematoda</taxon>
        <taxon>Chromadorea</taxon>
        <taxon>Rhabditida</taxon>
        <taxon>Rhabditina</taxon>
        <taxon>Rhabditomorpha</taxon>
        <taxon>Strongyloidea</taxon>
        <taxon>Trichostrongylidae</taxon>
        <taxon>Haemonchus</taxon>
    </lineage>
</organism>
<dbReference type="AlphaFoldDB" id="A0A7I4YIQ8"/>
<feature type="region of interest" description="Disordered" evidence="1">
    <location>
        <begin position="61"/>
        <end position="80"/>
    </location>
</feature>
<accession>A0A7I4YIQ8</accession>
<sequence>MSYRLTTATSYCRGLKASSTMSPSLINSTASWPAHGSTTISCGLTRAPSYYPGFRASSTMSPSLMSSTASSGQHTAAPPHPADLRQHRHIILASRQAAPCPTGSRQLRHIVLASRQAAPCLPRHHHILRTQDSSVIMSWPQGKQHHVSQSHEQHRFVASTLQHHHILRTYDTTVLLSWLQGKQHHVSQPHEQHGF</sequence>
<evidence type="ECO:0000313" key="2">
    <source>
        <dbReference type="Proteomes" id="UP000025227"/>
    </source>
</evidence>
<evidence type="ECO:0000256" key="1">
    <source>
        <dbReference type="SAM" id="MobiDB-lite"/>
    </source>
</evidence>
<name>A0A7I4YIQ8_HAECO</name>
<dbReference type="Proteomes" id="UP000025227">
    <property type="component" value="Unplaced"/>
</dbReference>
<reference evidence="3" key="1">
    <citation type="submission" date="2020-12" db="UniProtKB">
        <authorList>
            <consortium name="WormBaseParasite"/>
        </authorList>
    </citation>
    <scope>IDENTIFICATION</scope>
    <source>
        <strain evidence="3">MHco3</strain>
    </source>
</reference>
<feature type="compositionally biased region" description="Low complexity" evidence="1">
    <location>
        <begin position="61"/>
        <end position="71"/>
    </location>
</feature>
<dbReference type="WBParaSite" id="HCON_00103760-00001">
    <property type="protein sequence ID" value="HCON_00103760-00001"/>
    <property type="gene ID" value="HCON_00103760"/>
</dbReference>